<dbReference type="Proteomes" id="UP000295344">
    <property type="component" value="Unassembled WGS sequence"/>
</dbReference>
<feature type="transmembrane region" description="Helical" evidence="1">
    <location>
        <begin position="24"/>
        <end position="45"/>
    </location>
</feature>
<evidence type="ECO:0000313" key="2">
    <source>
        <dbReference type="EMBL" id="TDS77264.1"/>
    </source>
</evidence>
<keyword evidence="1" id="KW-0472">Membrane</keyword>
<evidence type="ECO:0000313" key="3">
    <source>
        <dbReference type="Proteomes" id="UP000295344"/>
    </source>
</evidence>
<keyword evidence="3" id="KW-1185">Reference proteome</keyword>
<keyword evidence="1" id="KW-0812">Transmembrane</keyword>
<dbReference type="RefSeq" id="WP_162850817.1">
    <property type="nucleotide sequence ID" value="NZ_BAAARP010000002.1"/>
</dbReference>
<dbReference type="EMBL" id="SOAM01000002">
    <property type="protein sequence ID" value="TDS77264.1"/>
    <property type="molecule type" value="Genomic_DNA"/>
</dbReference>
<protein>
    <submittedName>
        <fullName evidence="2">Uncharacterized protein</fullName>
    </submittedName>
</protein>
<accession>A0A4V3EAN6</accession>
<organism evidence="2 3">
    <name type="scientific">Amnibacterium kyonggiense</name>
    <dbReference type="NCBI Taxonomy" id="595671"/>
    <lineage>
        <taxon>Bacteria</taxon>
        <taxon>Bacillati</taxon>
        <taxon>Actinomycetota</taxon>
        <taxon>Actinomycetes</taxon>
        <taxon>Micrococcales</taxon>
        <taxon>Microbacteriaceae</taxon>
        <taxon>Amnibacterium</taxon>
    </lineage>
</organism>
<name>A0A4V3EAN6_9MICO</name>
<comment type="caution">
    <text evidence="2">The sequence shown here is derived from an EMBL/GenBank/DDBJ whole genome shotgun (WGS) entry which is preliminary data.</text>
</comment>
<keyword evidence="1" id="KW-1133">Transmembrane helix</keyword>
<evidence type="ECO:0000256" key="1">
    <source>
        <dbReference type="SAM" id="Phobius"/>
    </source>
</evidence>
<proteinExistence type="predicted"/>
<sequence length="47" mass="4783">MTPSPVLTLVDPASQRRAHLRQRALSIAVGAVIAGVSAVPLALALGH</sequence>
<gene>
    <name evidence="2" type="ORF">CLV52_2207</name>
</gene>
<reference evidence="2 3" key="1">
    <citation type="submission" date="2019-03" db="EMBL/GenBank/DDBJ databases">
        <title>Genomic Encyclopedia of Archaeal and Bacterial Type Strains, Phase II (KMG-II): from individual species to whole genera.</title>
        <authorList>
            <person name="Goeker M."/>
        </authorList>
    </citation>
    <scope>NUCLEOTIDE SEQUENCE [LARGE SCALE GENOMIC DNA]</scope>
    <source>
        <strain evidence="2 3">DSM 24782</strain>
    </source>
</reference>
<dbReference type="AlphaFoldDB" id="A0A4V3EAN6"/>